<keyword evidence="3" id="KW-0732">Signal</keyword>
<sequence length="160" mass="18517">KAFGATSVTIDWVEVVDAMRMGMVDGVTVTFADYYSAKLYEQIRYIGELSFEVFGNVAVVNKKWWGNLPDDVKQILTEAAREAEAWHEGMLTYYYNMSIRAMQEQGVEIYGYTPEQLKTFKEKAMKVWEEFEPTTCPREYVDLILEEIGPPGEEGWGYKY</sequence>
<evidence type="ECO:0000313" key="4">
    <source>
        <dbReference type="EMBL" id="GAI17209.1"/>
    </source>
</evidence>
<dbReference type="GO" id="GO:0055085">
    <property type="term" value="P:transmembrane transport"/>
    <property type="evidence" value="ECO:0007669"/>
    <property type="project" value="InterPro"/>
</dbReference>
<evidence type="ECO:0000256" key="2">
    <source>
        <dbReference type="ARBA" id="ARBA00022448"/>
    </source>
</evidence>
<evidence type="ECO:0000256" key="3">
    <source>
        <dbReference type="ARBA" id="ARBA00022729"/>
    </source>
</evidence>
<dbReference type="EMBL" id="BARV01004312">
    <property type="protein sequence ID" value="GAI17209.1"/>
    <property type="molecule type" value="Genomic_DNA"/>
</dbReference>
<dbReference type="Pfam" id="PF03480">
    <property type="entry name" value="DctP"/>
    <property type="match status" value="1"/>
</dbReference>
<dbReference type="PANTHER" id="PTHR33376">
    <property type="match status" value="1"/>
</dbReference>
<evidence type="ECO:0008006" key="5">
    <source>
        <dbReference type="Google" id="ProtNLM"/>
    </source>
</evidence>
<proteinExistence type="inferred from homology"/>
<comment type="caution">
    <text evidence="4">The sequence shown here is derived from an EMBL/GenBank/DDBJ whole genome shotgun (WGS) entry which is preliminary data.</text>
</comment>
<reference evidence="4" key="1">
    <citation type="journal article" date="2014" name="Front. Microbiol.">
        <title>High frequency of phylogenetically diverse reductive dehalogenase-homologous genes in deep subseafloor sedimentary metagenomes.</title>
        <authorList>
            <person name="Kawai M."/>
            <person name="Futagami T."/>
            <person name="Toyoda A."/>
            <person name="Takaki Y."/>
            <person name="Nishi S."/>
            <person name="Hori S."/>
            <person name="Arai W."/>
            <person name="Tsubouchi T."/>
            <person name="Morono Y."/>
            <person name="Uchiyama I."/>
            <person name="Ito T."/>
            <person name="Fujiyama A."/>
            <person name="Inagaki F."/>
            <person name="Takami H."/>
        </authorList>
    </citation>
    <scope>NUCLEOTIDE SEQUENCE</scope>
    <source>
        <strain evidence="4">Expedition CK06-06</strain>
    </source>
</reference>
<feature type="non-terminal residue" evidence="4">
    <location>
        <position position="1"/>
    </location>
</feature>
<dbReference type="PANTHER" id="PTHR33376:SF7">
    <property type="entry name" value="C4-DICARBOXYLATE-BINDING PROTEIN DCTB"/>
    <property type="match status" value="1"/>
</dbReference>
<gene>
    <name evidence="4" type="ORF">S06H3_09670</name>
</gene>
<keyword evidence="2" id="KW-0813">Transport</keyword>
<comment type="similarity">
    <text evidence="1">Belongs to the bacterial solute-binding protein 7 family.</text>
</comment>
<organism evidence="4">
    <name type="scientific">marine sediment metagenome</name>
    <dbReference type="NCBI Taxonomy" id="412755"/>
    <lineage>
        <taxon>unclassified sequences</taxon>
        <taxon>metagenomes</taxon>
        <taxon>ecological metagenomes</taxon>
    </lineage>
</organism>
<name>X1NEW3_9ZZZZ</name>
<protein>
    <recommendedName>
        <fullName evidence="5">SsuA/THI5-like domain-containing protein</fullName>
    </recommendedName>
</protein>
<dbReference type="InterPro" id="IPR038404">
    <property type="entry name" value="TRAP_DctP_sf"/>
</dbReference>
<accession>X1NEW3</accession>
<dbReference type="AlphaFoldDB" id="X1NEW3"/>
<evidence type="ECO:0000256" key="1">
    <source>
        <dbReference type="ARBA" id="ARBA00009023"/>
    </source>
</evidence>
<dbReference type="Gene3D" id="3.40.190.170">
    <property type="entry name" value="Bacterial extracellular solute-binding protein, family 7"/>
    <property type="match status" value="1"/>
</dbReference>
<dbReference type="NCBIfam" id="NF037995">
    <property type="entry name" value="TRAP_S1"/>
    <property type="match status" value="1"/>
</dbReference>
<dbReference type="InterPro" id="IPR018389">
    <property type="entry name" value="DctP_fam"/>
</dbReference>